<dbReference type="RefSeq" id="WP_065819592.1">
    <property type="nucleotide sequence ID" value="NZ_MPKP01000001.1"/>
</dbReference>
<proteinExistence type="predicted"/>
<name>A0A151JKP6_9VIBR</name>
<dbReference type="Proteomes" id="UP000075349">
    <property type="component" value="Unassembled WGS sequence"/>
</dbReference>
<dbReference type="InterPro" id="IPR011083">
    <property type="entry name" value="Phage_tail_collar_dom"/>
</dbReference>
<dbReference type="Gene3D" id="3.90.1340.10">
    <property type="entry name" value="Phage tail collar domain"/>
    <property type="match status" value="1"/>
</dbReference>
<dbReference type="Pfam" id="PF07484">
    <property type="entry name" value="Collar"/>
    <property type="match status" value="1"/>
</dbReference>
<accession>A0A151JKP6</accession>
<dbReference type="AlphaFoldDB" id="A0A151JKP6"/>
<evidence type="ECO:0000313" key="2">
    <source>
        <dbReference type="EMBL" id="KYN26187.1"/>
    </source>
</evidence>
<evidence type="ECO:0000259" key="1">
    <source>
        <dbReference type="Pfam" id="PF07484"/>
    </source>
</evidence>
<dbReference type="EMBL" id="LOMK01000001">
    <property type="protein sequence ID" value="KYN26187.1"/>
    <property type="molecule type" value="Genomic_DNA"/>
</dbReference>
<feature type="domain" description="Phage tail collar" evidence="1">
    <location>
        <begin position="7"/>
        <end position="63"/>
    </location>
</feature>
<protein>
    <submittedName>
        <fullName evidence="2">Microcystin-dependent protein</fullName>
    </submittedName>
</protein>
<dbReference type="SUPFAM" id="SSF88874">
    <property type="entry name" value="Receptor-binding domain of short tail fibre protein gp12"/>
    <property type="match status" value="1"/>
</dbReference>
<gene>
    <name evidence="2" type="ORF">AUQ44_13680</name>
</gene>
<reference evidence="3" key="1">
    <citation type="submission" date="2015-12" db="EMBL/GenBank/DDBJ databases">
        <authorList>
            <person name="Tarr C.L."/>
            <person name="Gladney L.M."/>
        </authorList>
    </citation>
    <scope>NUCLEOTIDE SEQUENCE [LARGE SCALE GENOMIC DNA]</scope>
    <source>
        <strain evidence="3">2756-81</strain>
    </source>
</reference>
<dbReference type="InterPro" id="IPR037053">
    <property type="entry name" value="Phage_tail_collar_dom_sf"/>
</dbReference>
<sequence>MADCFIGEVRMFVCNFTPEWWTSCEGQLLPISQNPALFAVIGCNFGGNCRTTMAVPNLQCRVPMGTGTGPGLTENMLAEKQGENAVVLYESDLPAHTHTFYGTTSLGGTVDTGQGNLLAQFPHGNVYDKAPNAQEQIAMDYDALGTNGMANAGHENRQPFLAVRFALALDGTFPQRN</sequence>
<evidence type="ECO:0000313" key="3">
    <source>
        <dbReference type="Proteomes" id="UP000075349"/>
    </source>
</evidence>
<organism evidence="2 3">
    <name type="scientific">Vibrio cidicii</name>
    <dbReference type="NCBI Taxonomy" id="1763883"/>
    <lineage>
        <taxon>Bacteria</taxon>
        <taxon>Pseudomonadati</taxon>
        <taxon>Pseudomonadota</taxon>
        <taxon>Gammaproteobacteria</taxon>
        <taxon>Vibrionales</taxon>
        <taxon>Vibrionaceae</taxon>
        <taxon>Vibrio</taxon>
    </lineage>
</organism>
<comment type="caution">
    <text evidence="2">The sequence shown here is derived from an EMBL/GenBank/DDBJ whole genome shotgun (WGS) entry which is preliminary data.</text>
</comment>